<comment type="similarity">
    <text evidence="5 14 16">Belongs to the RNase HII family.</text>
</comment>
<evidence type="ECO:0000256" key="2">
    <source>
        <dbReference type="ARBA" id="ARBA00001946"/>
    </source>
</evidence>
<dbReference type="CDD" id="cd07182">
    <property type="entry name" value="RNase_HII_bacteria_HII_like"/>
    <property type="match status" value="1"/>
</dbReference>
<evidence type="ECO:0000256" key="9">
    <source>
        <dbReference type="ARBA" id="ARBA00022722"/>
    </source>
</evidence>
<evidence type="ECO:0000256" key="14">
    <source>
        <dbReference type="HAMAP-Rule" id="MF_00052"/>
    </source>
</evidence>
<dbReference type="PROSITE" id="PS51975">
    <property type="entry name" value="RNASE_H_2"/>
    <property type="match status" value="1"/>
</dbReference>
<dbReference type="InterPro" id="IPR036397">
    <property type="entry name" value="RNaseH_sf"/>
</dbReference>
<dbReference type="GO" id="GO:0003723">
    <property type="term" value="F:RNA binding"/>
    <property type="evidence" value="ECO:0007669"/>
    <property type="project" value="UniProtKB-UniRule"/>
</dbReference>
<dbReference type="GeneID" id="66870714"/>
<evidence type="ECO:0000256" key="15">
    <source>
        <dbReference type="PROSITE-ProRule" id="PRU01319"/>
    </source>
</evidence>
<dbReference type="InterPro" id="IPR001352">
    <property type="entry name" value="RNase_HII/HIII"/>
</dbReference>
<evidence type="ECO:0000256" key="16">
    <source>
        <dbReference type="RuleBase" id="RU003515"/>
    </source>
</evidence>
<comment type="caution">
    <text evidence="17">The sequence shown here is derived from an EMBL/GenBank/DDBJ whole genome shotgun (WGS) entry which is preliminary data.</text>
</comment>
<dbReference type="HAMAP" id="MF_00052_B">
    <property type="entry name" value="RNase_HII_B"/>
    <property type="match status" value="1"/>
</dbReference>
<sequence>MHKESISELNRLFQAGQFNEELLASLRSDERKGVQQLIAKYEKQQLKLQAFQQRHAEMTIYEQSYYKQGMTYIAGVDEAGRGPLAGPVVAAAVILPSDFLLLGLDDSKRLTEAKRNDFFHYIKEHAISYGISIVESEMIDQMNILEATKYAMQEAIGKLEPVPEHVLIDAVELEQLALSTEAITKGDAKSISIAAASVLAKVTRDQYMKQLHRQYPMYEFASNMGYGTEQHFKKLQEYGVCPQHRRSFAPIKQMIY</sequence>
<evidence type="ECO:0000256" key="5">
    <source>
        <dbReference type="ARBA" id="ARBA00007383"/>
    </source>
</evidence>
<dbReference type="GO" id="GO:0030145">
    <property type="term" value="F:manganese ion binding"/>
    <property type="evidence" value="ECO:0007669"/>
    <property type="project" value="UniProtKB-UniRule"/>
</dbReference>
<keyword evidence="10 14" id="KW-0479">Metal-binding</keyword>
<evidence type="ECO:0000256" key="10">
    <source>
        <dbReference type="ARBA" id="ARBA00022723"/>
    </source>
</evidence>
<dbReference type="PATRIC" id="fig|1473.5.peg.2185"/>
<accession>A0A0L0QNP6</accession>
<feature type="binding site" evidence="14 15">
    <location>
        <position position="169"/>
    </location>
    <ligand>
        <name>a divalent metal cation</name>
        <dbReference type="ChEBI" id="CHEBI:60240"/>
    </ligand>
</feature>
<evidence type="ECO:0000256" key="13">
    <source>
        <dbReference type="ARBA" id="ARBA00023211"/>
    </source>
</evidence>
<dbReference type="OrthoDB" id="9803420at2"/>
<evidence type="ECO:0000256" key="12">
    <source>
        <dbReference type="ARBA" id="ARBA00022801"/>
    </source>
</evidence>
<evidence type="ECO:0000313" key="17">
    <source>
        <dbReference type="EMBL" id="KNE20154.1"/>
    </source>
</evidence>
<dbReference type="GO" id="GO:0006298">
    <property type="term" value="P:mismatch repair"/>
    <property type="evidence" value="ECO:0007669"/>
    <property type="project" value="TreeGrafter"/>
</dbReference>
<comment type="catalytic activity">
    <reaction evidence="1 14 15 16">
        <text>Endonucleolytic cleavage to 5'-phosphomonoester.</text>
        <dbReference type="EC" id="3.1.26.4"/>
    </reaction>
</comment>
<dbReference type="InterPro" id="IPR024567">
    <property type="entry name" value="RNase_HII/HIII_dom"/>
</dbReference>
<dbReference type="GO" id="GO:0032299">
    <property type="term" value="C:ribonuclease H2 complex"/>
    <property type="evidence" value="ECO:0007669"/>
    <property type="project" value="TreeGrafter"/>
</dbReference>
<dbReference type="FunFam" id="3.30.420.10:FF:000006">
    <property type="entry name" value="Ribonuclease HII"/>
    <property type="match status" value="1"/>
</dbReference>
<dbReference type="GO" id="GO:0004523">
    <property type="term" value="F:RNA-DNA hybrid ribonuclease activity"/>
    <property type="evidence" value="ECO:0007669"/>
    <property type="project" value="UniProtKB-UniRule"/>
</dbReference>
<comment type="function">
    <text evidence="3 14 16">Endonuclease that specifically degrades the RNA of RNA-DNA hybrids.</text>
</comment>
<dbReference type="SUPFAM" id="SSF53098">
    <property type="entry name" value="Ribonuclease H-like"/>
    <property type="match status" value="1"/>
</dbReference>
<dbReference type="InterPro" id="IPR022898">
    <property type="entry name" value="RNase_HII"/>
</dbReference>
<evidence type="ECO:0000256" key="8">
    <source>
        <dbReference type="ARBA" id="ARBA00022490"/>
    </source>
</evidence>
<keyword evidence="11 14" id="KW-0255">Endonuclease</keyword>
<protein>
    <recommendedName>
        <fullName evidence="7 14">Ribonuclease HII</fullName>
        <shortName evidence="14">RNase HII</shortName>
        <ecNumber evidence="6 14">3.1.26.4</ecNumber>
    </recommendedName>
</protein>
<dbReference type="RefSeq" id="WP_050352722.1">
    <property type="nucleotide sequence ID" value="NZ_BOSN01000001.1"/>
</dbReference>
<organism evidence="17 18">
    <name type="scientific">Virgibacillus pantothenticus</name>
    <dbReference type="NCBI Taxonomy" id="1473"/>
    <lineage>
        <taxon>Bacteria</taxon>
        <taxon>Bacillati</taxon>
        <taxon>Bacillota</taxon>
        <taxon>Bacilli</taxon>
        <taxon>Bacillales</taxon>
        <taxon>Bacillaceae</taxon>
        <taxon>Virgibacillus</taxon>
    </lineage>
</organism>
<gene>
    <name evidence="14" type="primary">rnhB</name>
    <name evidence="17" type="ORF">AFK71_17335</name>
</gene>
<comment type="cofactor">
    <cofactor evidence="2">
        <name>Mg(2+)</name>
        <dbReference type="ChEBI" id="CHEBI:18420"/>
    </cofactor>
</comment>
<evidence type="ECO:0000256" key="6">
    <source>
        <dbReference type="ARBA" id="ARBA00012180"/>
    </source>
</evidence>
<keyword evidence="8 14" id="KW-0963">Cytoplasm</keyword>
<dbReference type="NCBIfam" id="NF000594">
    <property type="entry name" value="PRK00015.1-1"/>
    <property type="match status" value="1"/>
</dbReference>
<evidence type="ECO:0000256" key="4">
    <source>
        <dbReference type="ARBA" id="ARBA00004496"/>
    </source>
</evidence>
<dbReference type="NCBIfam" id="NF000595">
    <property type="entry name" value="PRK00015.1-3"/>
    <property type="match status" value="1"/>
</dbReference>
<comment type="cofactor">
    <cofactor evidence="14 15">
        <name>Mn(2+)</name>
        <dbReference type="ChEBI" id="CHEBI:29035"/>
    </cofactor>
    <cofactor evidence="14 15">
        <name>Mg(2+)</name>
        <dbReference type="ChEBI" id="CHEBI:18420"/>
    </cofactor>
    <text evidence="14 15">Manganese or magnesium. Binds 1 divalent metal ion per monomer in the absence of substrate. May bind a second metal ion after substrate binding.</text>
</comment>
<evidence type="ECO:0000256" key="11">
    <source>
        <dbReference type="ARBA" id="ARBA00022759"/>
    </source>
</evidence>
<keyword evidence="13 14" id="KW-0464">Manganese</keyword>
<reference evidence="18" key="1">
    <citation type="submission" date="2015-07" db="EMBL/GenBank/DDBJ databases">
        <title>Fjat-10053 dsm26.</title>
        <authorList>
            <person name="Liu B."/>
            <person name="Wang J."/>
            <person name="Zhu Y."/>
            <person name="Liu G."/>
            <person name="Chen Q."/>
            <person name="Chen Z."/>
            <person name="Lan J."/>
            <person name="Che J."/>
            <person name="Ge C."/>
            <person name="Shi H."/>
            <person name="Pan Z."/>
            <person name="Liu X."/>
        </authorList>
    </citation>
    <scope>NUCLEOTIDE SEQUENCE [LARGE SCALE GENOMIC DNA]</scope>
    <source>
        <strain evidence="18">DSM 26</strain>
    </source>
</reference>
<dbReference type="Gene3D" id="3.30.420.10">
    <property type="entry name" value="Ribonuclease H-like superfamily/Ribonuclease H"/>
    <property type="match status" value="1"/>
</dbReference>
<proteinExistence type="inferred from homology"/>
<dbReference type="GO" id="GO:0043137">
    <property type="term" value="P:DNA replication, removal of RNA primer"/>
    <property type="evidence" value="ECO:0007669"/>
    <property type="project" value="TreeGrafter"/>
</dbReference>
<dbReference type="Proteomes" id="UP000036780">
    <property type="component" value="Unassembled WGS sequence"/>
</dbReference>
<feature type="binding site" evidence="14 15">
    <location>
        <position position="77"/>
    </location>
    <ligand>
        <name>a divalent metal cation</name>
        <dbReference type="ChEBI" id="CHEBI:60240"/>
    </ligand>
</feature>
<keyword evidence="12 14" id="KW-0378">Hydrolase</keyword>
<dbReference type="AlphaFoldDB" id="A0A0L0QNP6"/>
<keyword evidence="9 14" id="KW-0540">Nuclease</keyword>
<dbReference type="EC" id="3.1.26.4" evidence="6 14"/>
<comment type="subcellular location">
    <subcellularLocation>
        <location evidence="4 14">Cytoplasm</location>
    </subcellularLocation>
</comment>
<name>A0A0L0QNP6_VIRPA</name>
<dbReference type="PANTHER" id="PTHR10954:SF18">
    <property type="entry name" value="RIBONUCLEASE HII"/>
    <property type="match status" value="1"/>
</dbReference>
<dbReference type="PANTHER" id="PTHR10954">
    <property type="entry name" value="RIBONUCLEASE H2 SUBUNIT A"/>
    <property type="match status" value="1"/>
</dbReference>
<keyword evidence="18" id="KW-1185">Reference proteome</keyword>
<dbReference type="Pfam" id="PF01351">
    <property type="entry name" value="RNase_HII"/>
    <property type="match status" value="1"/>
</dbReference>
<evidence type="ECO:0000313" key="18">
    <source>
        <dbReference type="Proteomes" id="UP000036780"/>
    </source>
</evidence>
<evidence type="ECO:0000256" key="3">
    <source>
        <dbReference type="ARBA" id="ARBA00004065"/>
    </source>
</evidence>
<dbReference type="EMBL" id="LGTO01000007">
    <property type="protein sequence ID" value="KNE20154.1"/>
    <property type="molecule type" value="Genomic_DNA"/>
</dbReference>
<evidence type="ECO:0000256" key="7">
    <source>
        <dbReference type="ARBA" id="ARBA00019179"/>
    </source>
</evidence>
<dbReference type="InterPro" id="IPR012337">
    <property type="entry name" value="RNaseH-like_sf"/>
</dbReference>
<dbReference type="GO" id="GO:0005737">
    <property type="term" value="C:cytoplasm"/>
    <property type="evidence" value="ECO:0007669"/>
    <property type="project" value="UniProtKB-SubCell"/>
</dbReference>
<feature type="binding site" evidence="14 15">
    <location>
        <position position="78"/>
    </location>
    <ligand>
        <name>a divalent metal cation</name>
        <dbReference type="ChEBI" id="CHEBI:60240"/>
    </ligand>
</feature>
<evidence type="ECO:0000256" key="1">
    <source>
        <dbReference type="ARBA" id="ARBA00000077"/>
    </source>
</evidence>